<evidence type="ECO:0000313" key="2">
    <source>
        <dbReference type="EMBL" id="EEX70605.1"/>
    </source>
</evidence>
<sequence length="43" mass="4874">MAAKRPAELSPGDLGNRLPRPYFQRRQRHKAVKTDQAILSPTT</sequence>
<protein>
    <submittedName>
        <fullName evidence="2">Uncharacterized protein</fullName>
    </submittedName>
</protein>
<dbReference type="Proteomes" id="UP000003460">
    <property type="component" value="Unassembled WGS sequence"/>
</dbReference>
<dbReference type="AlphaFoldDB" id="C9LK83"/>
<dbReference type="EMBL" id="ACIJ02000028">
    <property type="protein sequence ID" value="EEX70605.1"/>
    <property type="molecule type" value="Genomic_DNA"/>
</dbReference>
<name>C9LK83_9BACT</name>
<dbReference type="STRING" id="626522.GCWU000325_02648"/>
<evidence type="ECO:0000256" key="1">
    <source>
        <dbReference type="SAM" id="MobiDB-lite"/>
    </source>
</evidence>
<proteinExistence type="predicted"/>
<gene>
    <name evidence="2" type="ORF">GCWU000325_02648</name>
</gene>
<dbReference type="HOGENOM" id="CLU_3237898_0_0_10"/>
<comment type="caution">
    <text evidence="2">The sequence shown here is derived from an EMBL/GenBank/DDBJ whole genome shotgun (WGS) entry which is preliminary data.</text>
</comment>
<reference evidence="2" key="1">
    <citation type="submission" date="2009-09" db="EMBL/GenBank/DDBJ databases">
        <authorList>
            <person name="Weinstock G."/>
            <person name="Sodergren E."/>
            <person name="Clifton S."/>
            <person name="Fulton L."/>
            <person name="Fulton B."/>
            <person name="Courtney L."/>
            <person name="Fronick C."/>
            <person name="Harrison M."/>
            <person name="Strong C."/>
            <person name="Farmer C."/>
            <person name="Delahaunty K."/>
            <person name="Markovic C."/>
            <person name="Hall O."/>
            <person name="Minx P."/>
            <person name="Tomlinson C."/>
            <person name="Mitreva M."/>
            <person name="Nelson J."/>
            <person name="Hou S."/>
            <person name="Wollam A."/>
            <person name="Pepin K.H."/>
            <person name="Johnson M."/>
            <person name="Bhonagiri V."/>
            <person name="Nash W.E."/>
            <person name="Warren W."/>
            <person name="Chinwalla A."/>
            <person name="Mardis E.R."/>
            <person name="Wilson R.K."/>
        </authorList>
    </citation>
    <scope>NUCLEOTIDE SEQUENCE [LARGE SCALE GENOMIC DNA]</scope>
    <source>
        <strain evidence="2">ATCC 51259</strain>
    </source>
</reference>
<accession>C9LK83</accession>
<keyword evidence="3" id="KW-1185">Reference proteome</keyword>
<organism evidence="2 3">
    <name type="scientific">Alloprevotella tannerae ATCC 51259</name>
    <dbReference type="NCBI Taxonomy" id="626522"/>
    <lineage>
        <taxon>Bacteria</taxon>
        <taxon>Pseudomonadati</taxon>
        <taxon>Bacteroidota</taxon>
        <taxon>Bacteroidia</taxon>
        <taxon>Bacteroidales</taxon>
        <taxon>Prevotellaceae</taxon>
        <taxon>Alloprevotella</taxon>
    </lineage>
</organism>
<feature type="region of interest" description="Disordered" evidence="1">
    <location>
        <begin position="1"/>
        <end position="43"/>
    </location>
</feature>
<evidence type="ECO:0000313" key="3">
    <source>
        <dbReference type="Proteomes" id="UP000003460"/>
    </source>
</evidence>